<dbReference type="Proteomes" id="UP001148614">
    <property type="component" value="Unassembled WGS sequence"/>
</dbReference>
<dbReference type="InterPro" id="IPR046366">
    <property type="entry name" value="MPAB"/>
</dbReference>
<keyword evidence="2" id="KW-1185">Reference proteome</keyword>
<sequence length="430" mass="49259">MNISDTSTLTSLLATVRSMQPSTLSPLSSWKQYVIPVALGYIVLCRALRYRGEKRLRRRMGFPEGCGREALSRMTNDQAQQIIKYLMVNQFPEFHILALQFGLFKTYGVESISRLLLATRNLTDPAKSPKRYEDTALLIGEFMVNPPSSERTINALARINFLHSKYMQEGTITNEDLVYTLSVFVTEPPRFARLYEWRAMNEMEYCAYGVFWKSIGEAMGISYKGVLSKGSWRDGIEWADDISAWAKRYEADRMRPSEVANKPAKALIPMITYWVPWFAKPFAQEAVCVLMGDRVREAFMLPEPGITAAVVVYTSLLLRQLTLRYLALPRFTDVKRYGDPDPKTGRYHMIVPYGNYPFYMKPTLWNRWGPKAWAVWLYGGKVPGDNPEEYLSQGYLWTDLGPRNRMGLGVKEMEADIQKLRASARGGCPF</sequence>
<dbReference type="PANTHER" id="PTHR36124:SF1">
    <property type="entry name" value="ER-BOUND OXYGENASE MPAB_MPAB'_RUBBER OXYGENASE CATALYTIC DOMAIN-CONTAINING PROTEIN"/>
    <property type="match status" value="1"/>
</dbReference>
<proteinExistence type="predicted"/>
<dbReference type="VEuPathDB" id="FungiDB:F4678DRAFT_419405"/>
<evidence type="ECO:0008006" key="3">
    <source>
        <dbReference type="Google" id="ProtNLM"/>
    </source>
</evidence>
<reference evidence="1" key="1">
    <citation type="submission" date="2022-07" db="EMBL/GenBank/DDBJ databases">
        <title>Genome Sequence of Xylaria arbuscula.</title>
        <authorList>
            <person name="Buettner E."/>
        </authorList>
    </citation>
    <scope>NUCLEOTIDE SEQUENCE</scope>
    <source>
        <strain evidence="1">VT107</strain>
    </source>
</reference>
<name>A0A9W8TN70_9PEZI</name>
<protein>
    <recommendedName>
        <fullName evidence="3">ER-bound oxygenase mpaB/mpaB'/Rubber oxygenase catalytic domain-containing protein</fullName>
    </recommendedName>
</protein>
<dbReference type="PANTHER" id="PTHR36124">
    <property type="match status" value="1"/>
</dbReference>
<comment type="caution">
    <text evidence="1">The sequence shown here is derived from an EMBL/GenBank/DDBJ whole genome shotgun (WGS) entry which is preliminary data.</text>
</comment>
<gene>
    <name evidence="1" type="ORF">NPX13_g3028</name>
</gene>
<accession>A0A9W8TN70</accession>
<evidence type="ECO:0000313" key="2">
    <source>
        <dbReference type="Proteomes" id="UP001148614"/>
    </source>
</evidence>
<evidence type="ECO:0000313" key="1">
    <source>
        <dbReference type="EMBL" id="KAJ3577537.1"/>
    </source>
</evidence>
<organism evidence="1 2">
    <name type="scientific">Xylaria arbuscula</name>
    <dbReference type="NCBI Taxonomy" id="114810"/>
    <lineage>
        <taxon>Eukaryota</taxon>
        <taxon>Fungi</taxon>
        <taxon>Dikarya</taxon>
        <taxon>Ascomycota</taxon>
        <taxon>Pezizomycotina</taxon>
        <taxon>Sordariomycetes</taxon>
        <taxon>Xylariomycetidae</taxon>
        <taxon>Xylariales</taxon>
        <taxon>Xylariaceae</taxon>
        <taxon>Xylaria</taxon>
    </lineage>
</organism>
<dbReference type="AlphaFoldDB" id="A0A9W8TN70"/>
<dbReference type="EMBL" id="JANPWZ010000351">
    <property type="protein sequence ID" value="KAJ3577537.1"/>
    <property type="molecule type" value="Genomic_DNA"/>
</dbReference>
<dbReference type="GO" id="GO:0016491">
    <property type="term" value="F:oxidoreductase activity"/>
    <property type="evidence" value="ECO:0007669"/>
    <property type="project" value="InterPro"/>
</dbReference>